<reference evidence="1 2" key="1">
    <citation type="journal article" date="2004" name="Science">
        <title>The genome of the diatom Thalassiosira pseudonana: ecology, evolution, and metabolism.</title>
        <authorList>
            <person name="Armbrust E.V."/>
            <person name="Berges J.A."/>
            <person name="Bowler C."/>
            <person name="Green B.R."/>
            <person name="Martinez D."/>
            <person name="Putnam N.H."/>
            <person name="Zhou S."/>
            <person name="Allen A.E."/>
            <person name="Apt K.E."/>
            <person name="Bechner M."/>
            <person name="Brzezinski M.A."/>
            <person name="Chaal B.K."/>
            <person name="Chiovitti A."/>
            <person name="Davis A.K."/>
            <person name="Demarest M.S."/>
            <person name="Detter J.C."/>
            <person name="Glavina T."/>
            <person name="Goodstein D."/>
            <person name="Hadi M.Z."/>
            <person name="Hellsten U."/>
            <person name="Hildebrand M."/>
            <person name="Jenkins B.D."/>
            <person name="Jurka J."/>
            <person name="Kapitonov V.V."/>
            <person name="Kroger N."/>
            <person name="Lau W.W."/>
            <person name="Lane T.W."/>
            <person name="Larimer F.W."/>
            <person name="Lippmeier J.C."/>
            <person name="Lucas S."/>
            <person name="Medina M."/>
            <person name="Montsant A."/>
            <person name="Obornik M."/>
            <person name="Parker M.S."/>
            <person name="Palenik B."/>
            <person name="Pazour G.J."/>
            <person name="Richardson P.M."/>
            <person name="Rynearson T.A."/>
            <person name="Saito M.A."/>
            <person name="Schwartz D.C."/>
            <person name="Thamatrakoln K."/>
            <person name="Valentin K."/>
            <person name="Vardi A."/>
            <person name="Wilkerson F.P."/>
            <person name="Rokhsar D.S."/>
        </authorList>
    </citation>
    <scope>NUCLEOTIDE SEQUENCE [LARGE SCALE GENOMIC DNA]</scope>
    <source>
        <strain evidence="1 2">CCMP1335</strain>
    </source>
</reference>
<keyword evidence="2" id="KW-1185">Reference proteome</keyword>
<protein>
    <recommendedName>
        <fullName evidence="3">Sulfotransferase family protein</fullName>
    </recommendedName>
</protein>
<dbReference type="EMBL" id="CP001159">
    <property type="protein sequence ID" value="ACI64102.1"/>
    <property type="molecule type" value="Genomic_DNA"/>
</dbReference>
<sequence>MVFLHVPKVGGRATQLFVNSISDAAGIRYWRIREFIANFFTDHTLTIGHFTTRLFDLKPELKECFTFTVLREPVDRAISAYYFHSHT</sequence>
<dbReference type="KEGG" id="tps:THAPS_264495"/>
<dbReference type="GO" id="GO:0016020">
    <property type="term" value="C:membrane"/>
    <property type="evidence" value="ECO:0007669"/>
    <property type="project" value="InterPro"/>
</dbReference>
<dbReference type="InParanoid" id="B5YLL8"/>
<dbReference type="HOGENOM" id="CLU_2490232_0_0_1"/>
<dbReference type="GeneID" id="7442946"/>
<dbReference type="Proteomes" id="UP000001449">
    <property type="component" value="Chromosome 18"/>
</dbReference>
<dbReference type="AlphaFoldDB" id="B5YLL8"/>
<feature type="non-terminal residue" evidence="1">
    <location>
        <position position="87"/>
    </location>
</feature>
<evidence type="ECO:0008006" key="3">
    <source>
        <dbReference type="Google" id="ProtNLM"/>
    </source>
</evidence>
<dbReference type="InterPro" id="IPR027417">
    <property type="entry name" value="P-loop_NTPase"/>
</dbReference>
<dbReference type="GO" id="GO:0008146">
    <property type="term" value="F:sulfotransferase activity"/>
    <property type="evidence" value="ECO:0007669"/>
    <property type="project" value="InterPro"/>
</dbReference>
<reference evidence="1 2" key="2">
    <citation type="journal article" date="2008" name="Nature">
        <title>The Phaeodactylum genome reveals the evolutionary history of diatom genomes.</title>
        <authorList>
            <person name="Bowler C."/>
            <person name="Allen A.E."/>
            <person name="Badger J.H."/>
            <person name="Grimwood J."/>
            <person name="Jabbari K."/>
            <person name="Kuo A."/>
            <person name="Maheswari U."/>
            <person name="Martens C."/>
            <person name="Maumus F."/>
            <person name="Otillar R.P."/>
            <person name="Rayko E."/>
            <person name="Salamov A."/>
            <person name="Vandepoele K."/>
            <person name="Beszteri B."/>
            <person name="Gruber A."/>
            <person name="Heijde M."/>
            <person name="Katinka M."/>
            <person name="Mock T."/>
            <person name="Valentin K."/>
            <person name="Verret F."/>
            <person name="Berges J.A."/>
            <person name="Brownlee C."/>
            <person name="Cadoret J.P."/>
            <person name="Chiovitti A."/>
            <person name="Choi C.J."/>
            <person name="Coesel S."/>
            <person name="De Martino A."/>
            <person name="Detter J.C."/>
            <person name="Durkin C."/>
            <person name="Falciatore A."/>
            <person name="Fournet J."/>
            <person name="Haruta M."/>
            <person name="Huysman M.J."/>
            <person name="Jenkins B.D."/>
            <person name="Jiroutova K."/>
            <person name="Jorgensen R.E."/>
            <person name="Joubert Y."/>
            <person name="Kaplan A."/>
            <person name="Kroger N."/>
            <person name="Kroth P.G."/>
            <person name="La Roche J."/>
            <person name="Lindquist E."/>
            <person name="Lommer M."/>
            <person name="Martin-Jezequel V."/>
            <person name="Lopez P.J."/>
            <person name="Lucas S."/>
            <person name="Mangogna M."/>
            <person name="McGinnis K."/>
            <person name="Medlin L.K."/>
            <person name="Montsant A."/>
            <person name="Oudot-Le Secq M.P."/>
            <person name="Napoli C."/>
            <person name="Obornik M."/>
            <person name="Parker M.S."/>
            <person name="Petit J.L."/>
            <person name="Porcel B.M."/>
            <person name="Poulsen N."/>
            <person name="Robison M."/>
            <person name="Rychlewski L."/>
            <person name="Rynearson T.A."/>
            <person name="Schmutz J."/>
            <person name="Shapiro H."/>
            <person name="Siaut M."/>
            <person name="Stanley M."/>
            <person name="Sussman M.R."/>
            <person name="Taylor A.R."/>
            <person name="Vardi A."/>
            <person name="von Dassow P."/>
            <person name="Vyverman W."/>
            <person name="Willis A."/>
            <person name="Wyrwicz L.S."/>
            <person name="Rokhsar D.S."/>
            <person name="Weissenbach J."/>
            <person name="Armbrust E.V."/>
            <person name="Green B.R."/>
            <person name="Van de Peer Y."/>
            <person name="Grigoriev I.V."/>
        </authorList>
    </citation>
    <scope>NUCLEOTIDE SEQUENCE [LARGE SCALE GENOMIC DNA]</scope>
    <source>
        <strain evidence="1 2">CCMP1335</strain>
    </source>
</reference>
<name>B5YLL8_THAPS</name>
<organism evidence="1 2">
    <name type="scientific">Thalassiosira pseudonana</name>
    <name type="common">Marine diatom</name>
    <name type="synonym">Cyclotella nana</name>
    <dbReference type="NCBI Taxonomy" id="35128"/>
    <lineage>
        <taxon>Eukaryota</taxon>
        <taxon>Sar</taxon>
        <taxon>Stramenopiles</taxon>
        <taxon>Ochrophyta</taxon>
        <taxon>Bacillariophyta</taxon>
        <taxon>Coscinodiscophyceae</taxon>
        <taxon>Thalassiosirophycidae</taxon>
        <taxon>Thalassiosirales</taxon>
        <taxon>Thalassiosiraceae</taxon>
        <taxon>Thalassiosira</taxon>
    </lineage>
</organism>
<dbReference type="SUPFAM" id="SSF52540">
    <property type="entry name" value="P-loop containing nucleoside triphosphate hydrolases"/>
    <property type="match status" value="1"/>
</dbReference>
<dbReference type="Gene3D" id="3.40.50.300">
    <property type="entry name" value="P-loop containing nucleotide triphosphate hydrolases"/>
    <property type="match status" value="1"/>
</dbReference>
<dbReference type="RefSeq" id="XP_002295385.1">
    <property type="nucleotide sequence ID" value="XM_002295349.1"/>
</dbReference>
<gene>
    <name evidence="1" type="ORF">THAPS_264495</name>
</gene>
<accession>B5YLL8</accession>
<dbReference type="PaxDb" id="35128-Thaps264495"/>
<dbReference type="Pfam" id="PF03567">
    <property type="entry name" value="Sulfotransfer_2"/>
    <property type="match status" value="1"/>
</dbReference>
<proteinExistence type="predicted"/>
<dbReference type="InterPro" id="IPR005331">
    <property type="entry name" value="Sulfotransferase"/>
</dbReference>
<evidence type="ECO:0000313" key="2">
    <source>
        <dbReference type="Proteomes" id="UP000001449"/>
    </source>
</evidence>
<evidence type="ECO:0000313" key="1">
    <source>
        <dbReference type="EMBL" id="ACI64102.1"/>
    </source>
</evidence>